<dbReference type="Proteomes" id="UP001465976">
    <property type="component" value="Unassembled WGS sequence"/>
</dbReference>
<accession>A0ABR3ERC3</accession>
<protein>
    <submittedName>
        <fullName evidence="2">Uncharacterized protein</fullName>
    </submittedName>
</protein>
<feature type="non-terminal residue" evidence="2">
    <location>
        <position position="193"/>
    </location>
</feature>
<evidence type="ECO:0000313" key="2">
    <source>
        <dbReference type="EMBL" id="KAL0565456.1"/>
    </source>
</evidence>
<name>A0ABR3ERC3_9AGAR</name>
<keyword evidence="3" id="KW-1185">Reference proteome</keyword>
<proteinExistence type="predicted"/>
<feature type="compositionally biased region" description="Basic and acidic residues" evidence="1">
    <location>
        <begin position="98"/>
        <end position="116"/>
    </location>
</feature>
<gene>
    <name evidence="2" type="ORF">V5O48_016569</name>
</gene>
<evidence type="ECO:0000256" key="1">
    <source>
        <dbReference type="SAM" id="MobiDB-lite"/>
    </source>
</evidence>
<reference evidence="2 3" key="1">
    <citation type="submission" date="2024-02" db="EMBL/GenBank/DDBJ databases">
        <title>A draft genome for the cacao thread blight pathogen Marasmius crinis-equi.</title>
        <authorList>
            <person name="Cohen S.P."/>
            <person name="Baruah I.K."/>
            <person name="Amoako-Attah I."/>
            <person name="Bukari Y."/>
            <person name="Meinhardt L.W."/>
            <person name="Bailey B.A."/>
        </authorList>
    </citation>
    <scope>NUCLEOTIDE SEQUENCE [LARGE SCALE GENOMIC DNA]</scope>
    <source>
        <strain evidence="2 3">GH-76</strain>
    </source>
</reference>
<evidence type="ECO:0000313" key="3">
    <source>
        <dbReference type="Proteomes" id="UP001465976"/>
    </source>
</evidence>
<organism evidence="2 3">
    <name type="scientific">Marasmius crinis-equi</name>
    <dbReference type="NCBI Taxonomy" id="585013"/>
    <lineage>
        <taxon>Eukaryota</taxon>
        <taxon>Fungi</taxon>
        <taxon>Dikarya</taxon>
        <taxon>Basidiomycota</taxon>
        <taxon>Agaricomycotina</taxon>
        <taxon>Agaricomycetes</taxon>
        <taxon>Agaricomycetidae</taxon>
        <taxon>Agaricales</taxon>
        <taxon>Marasmiineae</taxon>
        <taxon>Marasmiaceae</taxon>
        <taxon>Marasmius</taxon>
    </lineage>
</organism>
<feature type="region of interest" description="Disordered" evidence="1">
    <location>
        <begin position="88"/>
        <end position="193"/>
    </location>
</feature>
<sequence length="193" mass="21251">MLPGEKNTGDYHSYLHTVEWEDRTTFLKVSPVGSTSLLNRPDLQNQDITRPQRQAFAQAFETLSQRSLRMDKKDLDELIMSTFLNASSSSSNVHLQPLHKEEDIPLHESNTGRDDTASTGDGEGVCPSSGEGSETEQRSVHRSPHTLETPNLPDAQGHADNTPRAPSMDNSVKPDTEKGQPTRLCGASVLDDQ</sequence>
<comment type="caution">
    <text evidence="2">The sequence shown here is derived from an EMBL/GenBank/DDBJ whole genome shotgun (WGS) entry which is preliminary data.</text>
</comment>
<dbReference type="EMBL" id="JBAHYK010002253">
    <property type="protein sequence ID" value="KAL0565456.1"/>
    <property type="molecule type" value="Genomic_DNA"/>
</dbReference>